<evidence type="ECO:0000256" key="4">
    <source>
        <dbReference type="ARBA" id="ARBA00022989"/>
    </source>
</evidence>
<dbReference type="InterPro" id="IPR001036">
    <property type="entry name" value="Acrflvin-R"/>
</dbReference>
<dbReference type="GO" id="GO:0022857">
    <property type="term" value="F:transmembrane transporter activity"/>
    <property type="evidence" value="ECO:0007669"/>
    <property type="project" value="InterPro"/>
</dbReference>
<feature type="transmembrane region" description="Helical" evidence="6">
    <location>
        <begin position="414"/>
        <end position="434"/>
    </location>
</feature>
<feature type="transmembrane region" description="Helical" evidence="6">
    <location>
        <begin position="743"/>
        <end position="769"/>
    </location>
</feature>
<feature type="transmembrane region" description="Helical" evidence="6">
    <location>
        <begin position="641"/>
        <end position="658"/>
    </location>
</feature>
<evidence type="ECO:0000313" key="8">
    <source>
        <dbReference type="EMBL" id="AKO53743.1"/>
    </source>
</evidence>
<feature type="transmembrane region" description="Helical" evidence="6">
    <location>
        <begin position="616"/>
        <end position="634"/>
    </location>
</feature>
<dbReference type="InterPro" id="IPR004869">
    <property type="entry name" value="MMPL_dom"/>
</dbReference>
<dbReference type="EMBL" id="CP011494">
    <property type="protein sequence ID" value="AKO53743.1"/>
    <property type="molecule type" value="Genomic_DNA"/>
</dbReference>
<gene>
    <name evidence="8" type="ORF">ABA45_15990</name>
</gene>
<dbReference type="CDD" id="cd16329">
    <property type="entry name" value="LolA_like"/>
    <property type="match status" value="1"/>
</dbReference>
<evidence type="ECO:0000256" key="6">
    <source>
        <dbReference type="SAM" id="Phobius"/>
    </source>
</evidence>
<reference evidence="8 9" key="1">
    <citation type="submission" date="2015-05" db="EMBL/GenBank/DDBJ databases">
        <title>Complete genome of Marinobacter psychrophilus strain 20041T isolated from sea-ice of the Canadian Basin.</title>
        <authorList>
            <person name="Song L."/>
            <person name="Ren L."/>
            <person name="Yu Y."/>
            <person name="Wang X."/>
        </authorList>
    </citation>
    <scope>NUCLEOTIDE SEQUENCE [LARGE SCALE GENOMIC DNA]</scope>
    <source>
        <strain evidence="8 9">20041</strain>
    </source>
</reference>
<protein>
    <recommendedName>
        <fullName evidence="7">SSD domain-containing protein</fullName>
    </recommendedName>
</protein>
<evidence type="ECO:0000313" key="9">
    <source>
        <dbReference type="Proteomes" id="UP000036406"/>
    </source>
</evidence>
<feature type="transmembrane region" description="Helical" evidence="6">
    <location>
        <begin position="664"/>
        <end position="685"/>
    </location>
</feature>
<organism evidence="8 9">
    <name type="scientific">Marinobacter psychrophilus</name>
    <dbReference type="NCBI Taxonomy" id="330734"/>
    <lineage>
        <taxon>Bacteria</taxon>
        <taxon>Pseudomonadati</taxon>
        <taxon>Pseudomonadota</taxon>
        <taxon>Gammaproteobacteria</taxon>
        <taxon>Pseudomonadales</taxon>
        <taxon>Marinobacteraceae</taxon>
        <taxon>Marinobacter</taxon>
    </lineage>
</organism>
<keyword evidence="9" id="KW-1185">Reference proteome</keyword>
<sequence length="1049" mass="115055">MAGHQEHRSTAFLFFKRLIRYRWFSLIAALIVVGGLGSQLGELKKNTQADAFIDDNEPALIYRRAVEEIFNLKDPMVIAVQNDGAAGIYNERSLKLVQWLSDQLISVPNIDPQGITSLATESNIQGDTFGMEVREFLDGPLDGAHIKWIENSVKNFPLYDGSLVAADGSMTLIVAELLDQGQAEATYQAVMGLIERAPKGQEQIHVAGEGAIVGFLSEYIDRDAKRLNPLAGLIITIVLIAAFFTPRATIIPNLIVAGTVAGTLGAMAVGGAEFYVITNGLIVCMIGIAVADSIHIFSEYYEILSADPALPHSDAIATAMANMWRPVTLTTLTTAAGFLALYPTNDMPPLQYFGIFGAVAVLIAGILTLFVTPSLLSFFKARPSRLFQRQNSLIPNRGLVKILSSLSLKHPKKVLAGGLLLGGLAVVGASNVVINEERIENFQPHEPIYVADKAINASMDGTYYLDVVIEAPDAEGIYDPSVLRDISQLQSFLEGQSEVHGTTSIADYIKQMNKAVHEDDPAFYALPDDKNLIAQLFLLYTASGDPTDFEERVDSQRKTALVRASLKTGSYQVSRSLIPRLENYLSAEFDGEVTAQISGRINVDYHWIDGIADSHVNSVIVSFLAVFLMAALLFRSIIAGMMAAIPVGLSILVIYAVMGAKGIWLGVGTSMFAAIAIGLSVDFAIHTIDRLREAMSKPGDLSSIQRISSVFVSTGRALWFNLLAVSLGFGVLMTSQVPPLVNFGMLVALSVLVAFVASLLLIPAITLIFQPKFMLGQSGSFWKTGMILLALLAAAALTSKAVAGEGAPAVDEIIQQMNDRPEGVSVQRDMIITLTDRRGNTREEHTRAFRRYFGENKKTAIFYTKPATVAGTAFLTWDYEDQAREDDQWLYLPALRKVRRISASDRGDYFLGTDFTYEEIKKESKIAAEDYRFSLLGEEEVDGHSTWKVEATPIDQEVSRALGYGRVVFRIDSSLWIPRLTEYWDVRGNFLKTVHARGIEKIDGIWAITDIDATNKKTGHSTRIQFHNTDYGADVPPRLFEQNALKRGY</sequence>
<evidence type="ECO:0000259" key="7">
    <source>
        <dbReference type="PROSITE" id="PS50156"/>
    </source>
</evidence>
<evidence type="ECO:0000256" key="3">
    <source>
        <dbReference type="ARBA" id="ARBA00022692"/>
    </source>
</evidence>
<keyword evidence="4 6" id="KW-1133">Transmembrane helix</keyword>
<evidence type="ECO:0000256" key="2">
    <source>
        <dbReference type="ARBA" id="ARBA00022475"/>
    </source>
</evidence>
<evidence type="ECO:0000256" key="1">
    <source>
        <dbReference type="ARBA" id="ARBA00004651"/>
    </source>
</evidence>
<dbReference type="PROSITE" id="PS50156">
    <property type="entry name" value="SSD"/>
    <property type="match status" value="2"/>
</dbReference>
<keyword evidence="5 6" id="KW-0472">Membrane</keyword>
<name>A0A0H4I7M8_9GAMM</name>
<proteinExistence type="predicted"/>
<feature type="transmembrane region" description="Helical" evidence="6">
    <location>
        <begin position="718"/>
        <end position="737"/>
    </location>
</feature>
<dbReference type="Pfam" id="PF03176">
    <property type="entry name" value="MMPL"/>
    <property type="match status" value="2"/>
</dbReference>
<keyword evidence="3 6" id="KW-0812">Transmembrane</keyword>
<dbReference type="Pfam" id="PF17131">
    <property type="entry name" value="LolA_like"/>
    <property type="match status" value="1"/>
</dbReference>
<dbReference type="PRINTS" id="PR00702">
    <property type="entry name" value="ACRIFLAVINRP"/>
</dbReference>
<dbReference type="PATRIC" id="fig|330734.3.peg.3366"/>
<feature type="transmembrane region" description="Helical" evidence="6">
    <location>
        <begin position="352"/>
        <end position="379"/>
    </location>
</feature>
<dbReference type="Gene3D" id="1.20.1640.10">
    <property type="entry name" value="Multidrug efflux transporter AcrB transmembrane domain"/>
    <property type="match status" value="2"/>
</dbReference>
<dbReference type="KEGG" id="mpq:ABA45_15990"/>
<dbReference type="InterPro" id="IPR000731">
    <property type="entry name" value="SSD"/>
</dbReference>
<dbReference type="InterPro" id="IPR050545">
    <property type="entry name" value="Mycobact_MmpL"/>
</dbReference>
<feature type="transmembrane region" description="Helical" evidence="6">
    <location>
        <begin position="20"/>
        <end position="38"/>
    </location>
</feature>
<keyword evidence="2" id="KW-1003">Cell membrane</keyword>
<feature type="transmembrane region" description="Helical" evidence="6">
    <location>
        <begin position="276"/>
        <end position="297"/>
    </location>
</feature>
<accession>A0A0H4I7M8</accession>
<feature type="domain" description="SSD" evidence="7">
    <location>
        <begin position="672"/>
        <end position="768"/>
    </location>
</feature>
<dbReference type="STRING" id="330734.ABA45_15990"/>
<dbReference type="PANTHER" id="PTHR33406:SF13">
    <property type="entry name" value="MEMBRANE PROTEIN YDFJ"/>
    <property type="match status" value="1"/>
</dbReference>
<dbReference type="Proteomes" id="UP000036406">
    <property type="component" value="Chromosome"/>
</dbReference>
<dbReference type="GO" id="GO:0005886">
    <property type="term" value="C:plasma membrane"/>
    <property type="evidence" value="ECO:0007669"/>
    <property type="project" value="UniProtKB-SubCell"/>
</dbReference>
<dbReference type="SUPFAM" id="SSF82866">
    <property type="entry name" value="Multidrug efflux transporter AcrB transmembrane domain"/>
    <property type="match status" value="2"/>
</dbReference>
<dbReference type="PANTHER" id="PTHR33406">
    <property type="entry name" value="MEMBRANE PROTEIN MJ1562-RELATED"/>
    <property type="match status" value="1"/>
</dbReference>
<dbReference type="RefSeq" id="WP_048387804.1">
    <property type="nucleotide sequence ID" value="NZ_CP011494.1"/>
</dbReference>
<dbReference type="AlphaFoldDB" id="A0A0H4I7M8"/>
<dbReference type="InterPro" id="IPR033399">
    <property type="entry name" value="TP_0789-like"/>
</dbReference>
<dbReference type="Gene3D" id="2.50.20.10">
    <property type="entry name" value="Lipoprotein localisation LolA/LolB/LppX"/>
    <property type="match status" value="1"/>
</dbReference>
<comment type="subcellular location">
    <subcellularLocation>
        <location evidence="1">Cell membrane</location>
        <topology evidence="1">Multi-pass membrane protein</topology>
    </subcellularLocation>
</comment>
<evidence type="ECO:0000256" key="5">
    <source>
        <dbReference type="ARBA" id="ARBA00023136"/>
    </source>
</evidence>
<feature type="domain" description="SSD" evidence="7">
    <location>
        <begin position="240"/>
        <end position="378"/>
    </location>
</feature>